<dbReference type="InterPro" id="IPR015915">
    <property type="entry name" value="Kelch-typ_b-propeller"/>
</dbReference>
<dbReference type="SUPFAM" id="SSF117281">
    <property type="entry name" value="Kelch motif"/>
    <property type="match status" value="1"/>
</dbReference>
<dbReference type="PANTHER" id="PTHR46260:SF3">
    <property type="entry name" value="RING-TYPE DOMAIN-CONTAINING PROTEIN"/>
    <property type="match status" value="1"/>
</dbReference>
<gene>
    <name evidence="4" type="ORF">TCAL_14417</name>
</gene>
<dbReference type="Gene3D" id="2.120.10.80">
    <property type="entry name" value="Kelch-type beta propeller"/>
    <property type="match status" value="1"/>
</dbReference>
<keyword evidence="2" id="KW-0677">Repeat</keyword>
<evidence type="ECO:0000256" key="2">
    <source>
        <dbReference type="ARBA" id="ARBA00022737"/>
    </source>
</evidence>
<evidence type="ECO:0000313" key="4">
    <source>
        <dbReference type="EMBL" id="TRY78664.1"/>
    </source>
</evidence>
<evidence type="ECO:0000313" key="5">
    <source>
        <dbReference type="Proteomes" id="UP000318571"/>
    </source>
</evidence>
<dbReference type="STRING" id="6832.A0A553PLV5"/>
<evidence type="ECO:0000256" key="1">
    <source>
        <dbReference type="ARBA" id="ARBA00022441"/>
    </source>
</evidence>
<dbReference type="Proteomes" id="UP000318571">
    <property type="component" value="Chromosome 11"/>
</dbReference>
<name>A0A553PLV5_TIGCA</name>
<dbReference type="SMART" id="SM00612">
    <property type="entry name" value="Kelch"/>
    <property type="match status" value="2"/>
</dbReference>
<dbReference type="PANTHER" id="PTHR46260">
    <property type="entry name" value="RING-TYPE DOMAIN-CONTAINING PROTEIN"/>
    <property type="match status" value="1"/>
</dbReference>
<dbReference type="Pfam" id="PF01344">
    <property type="entry name" value="Kelch_1"/>
    <property type="match status" value="2"/>
</dbReference>
<keyword evidence="3" id="KW-0732">Signal</keyword>
<protein>
    <submittedName>
        <fullName evidence="4">Uncharacterized protein</fullName>
    </submittedName>
</protein>
<keyword evidence="5" id="KW-1185">Reference proteome</keyword>
<reference evidence="4 5" key="1">
    <citation type="journal article" date="2018" name="Nat. Ecol. Evol.">
        <title>Genomic signatures of mitonuclear coevolution across populations of Tigriopus californicus.</title>
        <authorList>
            <person name="Barreto F.S."/>
            <person name="Watson E.T."/>
            <person name="Lima T.G."/>
            <person name="Willett C.S."/>
            <person name="Edmands S."/>
            <person name="Li W."/>
            <person name="Burton R.S."/>
        </authorList>
    </citation>
    <scope>NUCLEOTIDE SEQUENCE [LARGE SCALE GENOMIC DNA]</scope>
    <source>
        <strain evidence="4 5">San Diego</strain>
    </source>
</reference>
<keyword evidence="1" id="KW-0880">Kelch repeat</keyword>
<dbReference type="EMBL" id="VCGU01000003">
    <property type="protein sequence ID" value="TRY78664.1"/>
    <property type="molecule type" value="Genomic_DNA"/>
</dbReference>
<feature type="chain" id="PRO_5022023817" evidence="3">
    <location>
        <begin position="17"/>
        <end position="360"/>
    </location>
</feature>
<dbReference type="InterPro" id="IPR006652">
    <property type="entry name" value="Kelch_1"/>
</dbReference>
<accession>A0A553PLV5</accession>
<dbReference type="InterPro" id="IPR051746">
    <property type="entry name" value="Kelch_domain_containing_8"/>
</dbReference>
<evidence type="ECO:0000256" key="3">
    <source>
        <dbReference type="SAM" id="SignalP"/>
    </source>
</evidence>
<proteinExistence type="predicted"/>
<sequence length="360" mass="39962">MLVLSFCLLLPTSLLAFGFSDTSLMKLPVMYFRSRTITPFSFEDSKVGINDLSAGSNMVCGARCLTSQINCTGFKLDGQQRCHLLRSWSFASEQDPSVDGIKVYEVNASGSKLLVIGGSGNELDITSYNYEAHTWESIGTLAAEWADYSLGRIRDSWILLMGGDYDGDKTEMTLILNANGSLDPGPDLPMAAKGFCACGLDDNHIFIAGGKDSGGTELQTTYVLDWTTQQWASLDPMALPRYYVECGTFLSTNQELSILVVGGLQNQVVINPHTEIFNWPQQTWRAGPDFAFPKTFLSRMNKFDGKLFVFGGYQPTSQVFLSDIYMFIPKNESWVRFPLDLNIERRDFGIMMIPDGIVSC</sequence>
<dbReference type="AlphaFoldDB" id="A0A553PLV5"/>
<comment type="caution">
    <text evidence="4">The sequence shown here is derived from an EMBL/GenBank/DDBJ whole genome shotgun (WGS) entry which is preliminary data.</text>
</comment>
<feature type="signal peptide" evidence="3">
    <location>
        <begin position="1"/>
        <end position="16"/>
    </location>
</feature>
<organism evidence="4 5">
    <name type="scientific">Tigriopus californicus</name>
    <name type="common">Marine copepod</name>
    <dbReference type="NCBI Taxonomy" id="6832"/>
    <lineage>
        <taxon>Eukaryota</taxon>
        <taxon>Metazoa</taxon>
        <taxon>Ecdysozoa</taxon>
        <taxon>Arthropoda</taxon>
        <taxon>Crustacea</taxon>
        <taxon>Multicrustacea</taxon>
        <taxon>Hexanauplia</taxon>
        <taxon>Copepoda</taxon>
        <taxon>Harpacticoida</taxon>
        <taxon>Harpacticidae</taxon>
        <taxon>Tigriopus</taxon>
    </lineage>
</organism>